<evidence type="ECO:0008006" key="5">
    <source>
        <dbReference type="Google" id="ProtNLM"/>
    </source>
</evidence>
<evidence type="ECO:0000256" key="1">
    <source>
        <dbReference type="SAM" id="MobiDB-lite"/>
    </source>
</evidence>
<sequence>MRFRTLKLFLGPSGVLSLLSLAVTTVTTAPKRNVLRDAPSGRPHRDTAAFAKRPLRVKEAAASDSTCPLLSQP</sequence>
<feature type="signal peptide" evidence="2">
    <location>
        <begin position="1"/>
        <end position="28"/>
    </location>
</feature>
<gene>
    <name evidence="3" type="ORF">PUN28_002956</name>
</gene>
<feature type="region of interest" description="Disordered" evidence="1">
    <location>
        <begin position="34"/>
        <end position="53"/>
    </location>
</feature>
<reference evidence="3 4" key="1">
    <citation type="submission" date="2023-03" db="EMBL/GenBank/DDBJ databases">
        <title>High recombination rates correlate with genetic variation in Cardiocondyla obscurior ants.</title>
        <authorList>
            <person name="Errbii M."/>
        </authorList>
    </citation>
    <scope>NUCLEOTIDE SEQUENCE [LARGE SCALE GENOMIC DNA]</scope>
    <source>
        <strain evidence="3">Alpha-2009</strain>
        <tissue evidence="3">Whole body</tissue>
    </source>
</reference>
<keyword evidence="2" id="KW-0732">Signal</keyword>
<name>A0AAW2GX78_9HYME</name>
<dbReference type="EMBL" id="JADYXP020000002">
    <property type="protein sequence ID" value="KAL0131763.1"/>
    <property type="molecule type" value="Genomic_DNA"/>
</dbReference>
<dbReference type="Proteomes" id="UP001430953">
    <property type="component" value="Unassembled WGS sequence"/>
</dbReference>
<keyword evidence="4" id="KW-1185">Reference proteome</keyword>
<organism evidence="3 4">
    <name type="scientific">Cardiocondyla obscurior</name>
    <dbReference type="NCBI Taxonomy" id="286306"/>
    <lineage>
        <taxon>Eukaryota</taxon>
        <taxon>Metazoa</taxon>
        <taxon>Ecdysozoa</taxon>
        <taxon>Arthropoda</taxon>
        <taxon>Hexapoda</taxon>
        <taxon>Insecta</taxon>
        <taxon>Pterygota</taxon>
        <taxon>Neoptera</taxon>
        <taxon>Endopterygota</taxon>
        <taxon>Hymenoptera</taxon>
        <taxon>Apocrita</taxon>
        <taxon>Aculeata</taxon>
        <taxon>Formicoidea</taxon>
        <taxon>Formicidae</taxon>
        <taxon>Myrmicinae</taxon>
        <taxon>Cardiocondyla</taxon>
    </lineage>
</organism>
<feature type="chain" id="PRO_5043856271" description="Secreted protein" evidence="2">
    <location>
        <begin position="29"/>
        <end position="73"/>
    </location>
</feature>
<evidence type="ECO:0000313" key="3">
    <source>
        <dbReference type="EMBL" id="KAL0131763.1"/>
    </source>
</evidence>
<comment type="caution">
    <text evidence="3">The sequence shown here is derived from an EMBL/GenBank/DDBJ whole genome shotgun (WGS) entry which is preliminary data.</text>
</comment>
<accession>A0AAW2GX78</accession>
<evidence type="ECO:0000313" key="4">
    <source>
        <dbReference type="Proteomes" id="UP001430953"/>
    </source>
</evidence>
<protein>
    <recommendedName>
        <fullName evidence="5">Secreted protein</fullName>
    </recommendedName>
</protein>
<proteinExistence type="predicted"/>
<dbReference type="AlphaFoldDB" id="A0AAW2GX78"/>
<evidence type="ECO:0000256" key="2">
    <source>
        <dbReference type="SAM" id="SignalP"/>
    </source>
</evidence>